<accession>A0A0C3CDH2</accession>
<sequence length="59" mass="6714">MELRIYPELVKGLWTSCGLYAIRSMKRRVAKSKEVLVKLYTRGFLAGPATRELKSRGGK</sequence>
<proteinExistence type="predicted"/>
<name>A0A0C3CDH2_HEBCY</name>
<keyword evidence="2" id="KW-1185">Reference proteome</keyword>
<dbReference type="Proteomes" id="UP000053424">
    <property type="component" value="Unassembled WGS sequence"/>
</dbReference>
<organism evidence="1 2">
    <name type="scientific">Hebeloma cylindrosporum</name>
    <dbReference type="NCBI Taxonomy" id="76867"/>
    <lineage>
        <taxon>Eukaryota</taxon>
        <taxon>Fungi</taxon>
        <taxon>Dikarya</taxon>
        <taxon>Basidiomycota</taxon>
        <taxon>Agaricomycotina</taxon>
        <taxon>Agaricomycetes</taxon>
        <taxon>Agaricomycetidae</taxon>
        <taxon>Agaricales</taxon>
        <taxon>Agaricineae</taxon>
        <taxon>Hymenogastraceae</taxon>
        <taxon>Hebeloma</taxon>
    </lineage>
</organism>
<evidence type="ECO:0000313" key="2">
    <source>
        <dbReference type="Proteomes" id="UP000053424"/>
    </source>
</evidence>
<dbReference type="EMBL" id="KN831770">
    <property type="protein sequence ID" value="KIM46825.1"/>
    <property type="molecule type" value="Genomic_DNA"/>
</dbReference>
<dbReference type="AlphaFoldDB" id="A0A0C3CDH2"/>
<evidence type="ECO:0000313" key="1">
    <source>
        <dbReference type="EMBL" id="KIM46825.1"/>
    </source>
</evidence>
<dbReference type="HOGENOM" id="CLU_2961032_0_0_1"/>
<reference evidence="2" key="2">
    <citation type="submission" date="2015-01" db="EMBL/GenBank/DDBJ databases">
        <title>Evolutionary Origins and Diversification of the Mycorrhizal Mutualists.</title>
        <authorList>
            <consortium name="DOE Joint Genome Institute"/>
            <consortium name="Mycorrhizal Genomics Consortium"/>
            <person name="Kohler A."/>
            <person name="Kuo A."/>
            <person name="Nagy L.G."/>
            <person name="Floudas D."/>
            <person name="Copeland A."/>
            <person name="Barry K.W."/>
            <person name="Cichocki N."/>
            <person name="Veneault-Fourrey C."/>
            <person name="LaButti K."/>
            <person name="Lindquist E.A."/>
            <person name="Lipzen A."/>
            <person name="Lundell T."/>
            <person name="Morin E."/>
            <person name="Murat C."/>
            <person name="Riley R."/>
            <person name="Ohm R."/>
            <person name="Sun H."/>
            <person name="Tunlid A."/>
            <person name="Henrissat B."/>
            <person name="Grigoriev I.V."/>
            <person name="Hibbett D.S."/>
            <person name="Martin F."/>
        </authorList>
    </citation>
    <scope>NUCLEOTIDE SEQUENCE [LARGE SCALE GENOMIC DNA]</scope>
    <source>
        <strain evidence="2">h7</strain>
    </source>
</reference>
<reference evidence="1 2" key="1">
    <citation type="submission" date="2014-04" db="EMBL/GenBank/DDBJ databases">
        <authorList>
            <consortium name="DOE Joint Genome Institute"/>
            <person name="Kuo A."/>
            <person name="Gay G."/>
            <person name="Dore J."/>
            <person name="Kohler A."/>
            <person name="Nagy L.G."/>
            <person name="Floudas D."/>
            <person name="Copeland A."/>
            <person name="Barry K.W."/>
            <person name="Cichocki N."/>
            <person name="Veneault-Fourrey C."/>
            <person name="LaButti K."/>
            <person name="Lindquist E.A."/>
            <person name="Lipzen A."/>
            <person name="Lundell T."/>
            <person name="Morin E."/>
            <person name="Murat C."/>
            <person name="Sun H."/>
            <person name="Tunlid A."/>
            <person name="Henrissat B."/>
            <person name="Grigoriev I.V."/>
            <person name="Hibbett D.S."/>
            <person name="Martin F."/>
            <person name="Nordberg H.P."/>
            <person name="Cantor M.N."/>
            <person name="Hua S.X."/>
        </authorList>
    </citation>
    <scope>NUCLEOTIDE SEQUENCE [LARGE SCALE GENOMIC DNA]</scope>
    <source>
        <strain evidence="2">h7</strain>
    </source>
</reference>
<gene>
    <name evidence="1" type="ORF">M413DRAFT_440403</name>
</gene>
<protein>
    <submittedName>
        <fullName evidence="1">Uncharacterized protein</fullName>
    </submittedName>
</protein>